<keyword evidence="1" id="KW-0547">Nucleotide-binding</keyword>
<feature type="domain" description="Helicase C-terminal" evidence="6">
    <location>
        <begin position="158"/>
        <end position="327"/>
    </location>
</feature>
<evidence type="ECO:0000256" key="1">
    <source>
        <dbReference type="ARBA" id="ARBA00022741"/>
    </source>
</evidence>
<evidence type="ECO:0000256" key="2">
    <source>
        <dbReference type="ARBA" id="ARBA00022801"/>
    </source>
</evidence>
<feature type="domain" description="Helicase ATP-binding" evidence="5">
    <location>
        <begin position="1"/>
        <end position="138"/>
    </location>
</feature>
<evidence type="ECO:0000259" key="6">
    <source>
        <dbReference type="PROSITE" id="PS51194"/>
    </source>
</evidence>
<keyword evidence="4" id="KW-0067">ATP-binding</keyword>
<reference evidence="7 8" key="1">
    <citation type="submission" date="2023-01" db="EMBL/GenBank/DDBJ databases">
        <title>Psychrosphaera sp. nov., isolated from marine algae.</title>
        <authorList>
            <person name="Bayburt H."/>
            <person name="Choi B.J."/>
            <person name="Kim J.M."/>
            <person name="Choi D.G."/>
            <person name="Jeon C.O."/>
        </authorList>
    </citation>
    <scope>NUCLEOTIDE SEQUENCE [LARGE SCALE GENOMIC DNA]</scope>
    <source>
        <strain evidence="7 8">G1-22</strain>
    </source>
</reference>
<dbReference type="GO" id="GO:0004386">
    <property type="term" value="F:helicase activity"/>
    <property type="evidence" value="ECO:0007669"/>
    <property type="project" value="UniProtKB-KW"/>
</dbReference>
<dbReference type="PANTHER" id="PTHR43519:SF1">
    <property type="entry name" value="ATP-DEPENDENT RNA HELICASE HRPB"/>
    <property type="match status" value="1"/>
</dbReference>
<dbReference type="PANTHER" id="PTHR43519">
    <property type="entry name" value="ATP-DEPENDENT RNA HELICASE HRPB"/>
    <property type="match status" value="1"/>
</dbReference>
<keyword evidence="2" id="KW-0378">Hydrolase</keyword>
<dbReference type="PROSITE" id="PS51194">
    <property type="entry name" value="HELICASE_CTER"/>
    <property type="match status" value="1"/>
</dbReference>
<dbReference type="Gene3D" id="3.40.50.300">
    <property type="entry name" value="P-loop containing nucleotide triphosphate hydrolases"/>
    <property type="match status" value="2"/>
</dbReference>
<evidence type="ECO:0000256" key="3">
    <source>
        <dbReference type="ARBA" id="ARBA00022806"/>
    </source>
</evidence>
<gene>
    <name evidence="7" type="ORF">PN838_12460</name>
</gene>
<dbReference type="PROSITE" id="PS51192">
    <property type="entry name" value="HELICASE_ATP_BIND_1"/>
    <property type="match status" value="1"/>
</dbReference>
<proteinExistence type="predicted"/>
<dbReference type="SUPFAM" id="SSF52540">
    <property type="entry name" value="P-loop containing nucleoside triphosphate hydrolases"/>
    <property type="match status" value="1"/>
</dbReference>
<dbReference type="EMBL" id="JAQOMS010000002">
    <property type="protein sequence ID" value="MDC2889442.1"/>
    <property type="molecule type" value="Genomic_DNA"/>
</dbReference>
<dbReference type="SMART" id="SM00490">
    <property type="entry name" value="HELICc"/>
    <property type="match status" value="1"/>
</dbReference>
<protein>
    <submittedName>
        <fullName evidence="7">Helicase-related protein</fullName>
    </submittedName>
</protein>
<dbReference type="InterPro" id="IPR001650">
    <property type="entry name" value="Helicase_C-like"/>
</dbReference>
<sequence length="485" mass="53227">MLESGHYTAGNQIVILEPRRVAARQIASFLAQQLGESIGETIGLAMRGENKSSSQTIITIVTDGVMVRKIQRDPELSGIGLIIFDEFHERALQTDLALALSIDAQELNEALRLMIMSATIDLATLSTELNAPIVESKGRQFPVTIEYVGASLLPSHDEIVKAILHAANNHSSSILVFLAGVNDITKISGLLAPHLDQNTHCLQLHGRLSIAEQNKAIEPCVAGTRKIVLATNVAQTSLTIEGVDVVVDAGNEKLVYSQPKSGIEQLITQPTSIASAEQRAGRAGRLAPGFCYRLGSKENFERRRRFDVAEIERVDLAQLMLEVFLWGTTIDQLFWLTKPETPRVARACELLASLGYLKQVDSKWHLTALAKQYQKVSTDIRSFRMIQFAQDNQTTIDDTRLVPTACLLAALLEERSLAQSGDVHNSLLKLSSYQWQQLLTGANRISSRLAIKPISRGDLAEEHIGLLLCVAFPDQIAKKQLNAGS</sequence>
<comment type="caution">
    <text evidence="7">The sequence shown here is derived from an EMBL/GenBank/DDBJ whole genome shotgun (WGS) entry which is preliminary data.</text>
</comment>
<organism evidence="7 8">
    <name type="scientific">Psychrosphaera algicola</name>
    <dbReference type="NCBI Taxonomy" id="3023714"/>
    <lineage>
        <taxon>Bacteria</taxon>
        <taxon>Pseudomonadati</taxon>
        <taxon>Pseudomonadota</taxon>
        <taxon>Gammaproteobacteria</taxon>
        <taxon>Alteromonadales</taxon>
        <taxon>Pseudoalteromonadaceae</taxon>
        <taxon>Psychrosphaera</taxon>
    </lineage>
</organism>
<dbReference type="Pfam" id="PF00271">
    <property type="entry name" value="Helicase_C"/>
    <property type="match status" value="1"/>
</dbReference>
<dbReference type="Pfam" id="PF00270">
    <property type="entry name" value="DEAD"/>
    <property type="match status" value="1"/>
</dbReference>
<name>A0ABT5FEQ3_9GAMM</name>
<accession>A0ABT5FEQ3</accession>
<evidence type="ECO:0000313" key="7">
    <source>
        <dbReference type="EMBL" id="MDC2889442.1"/>
    </source>
</evidence>
<keyword evidence="8" id="KW-1185">Reference proteome</keyword>
<dbReference type="InterPro" id="IPR027417">
    <property type="entry name" value="P-loop_NTPase"/>
</dbReference>
<evidence type="ECO:0000313" key="8">
    <source>
        <dbReference type="Proteomes" id="UP001528411"/>
    </source>
</evidence>
<dbReference type="CDD" id="cd18791">
    <property type="entry name" value="SF2_C_RHA"/>
    <property type="match status" value="1"/>
</dbReference>
<dbReference type="InterPro" id="IPR011545">
    <property type="entry name" value="DEAD/DEAH_box_helicase_dom"/>
</dbReference>
<dbReference type="InterPro" id="IPR014001">
    <property type="entry name" value="Helicase_ATP-bd"/>
</dbReference>
<dbReference type="Proteomes" id="UP001528411">
    <property type="component" value="Unassembled WGS sequence"/>
</dbReference>
<keyword evidence="3 7" id="KW-0347">Helicase</keyword>
<evidence type="ECO:0000256" key="4">
    <source>
        <dbReference type="ARBA" id="ARBA00022840"/>
    </source>
</evidence>
<evidence type="ECO:0000259" key="5">
    <source>
        <dbReference type="PROSITE" id="PS51192"/>
    </source>
</evidence>